<evidence type="ECO:0000259" key="5">
    <source>
        <dbReference type="PROSITE" id="PS51379"/>
    </source>
</evidence>
<dbReference type="Gene3D" id="1.10.1060.10">
    <property type="entry name" value="Alpha-helical ferredoxin"/>
    <property type="match status" value="1"/>
</dbReference>
<sequence length="496" mass="54779">MGAKEGFLLFKRELPESRSPEERIHDYKEIYKPFNAEKLNHQAARCMDCGVPFCHQGCPLGNVIPEFNDAVYRNEWEEAFQILRSTNNFPEFTGRICPAPCEASCVLGINKDPVAIELIEKSIAEKAYELGFVKPKQPKSRTGKSVAVIGSGPAGLAAADQLNQAGHEVTVFEKDNKVGGLLRYGIPDFKLEKWVIDRRVEIMEQEGVIFSTGTEVGFNIKAENILRNFDAVVIATGAQQPRELKIKGADLKGVHFAMEFLGKQNQVIAGEIKANPISAKGKHVIVIGGGDTGSDCIGTSNRHGAKSITQLELLPKPPQQRTILNPWPEWPMTLKTSSSHEEGADRVFSILTKEFVGNQKGEVTGLVLVDLEWKEENGRMQFVELPETERTLPCDLAFIAIGYTGPARNGLLEAFGVDLMENSLPKSKAYQSTSKKVFLAGDMRRGQSLVVWAISEGREAAVKVDEFLMGTSALPKKDEGFYEVEEEIIVHSDSQQ</sequence>
<proteinExistence type="predicted"/>
<keyword evidence="2" id="KW-0560">Oxidoreductase</keyword>
<dbReference type="RefSeq" id="WP_382387391.1">
    <property type="nucleotide sequence ID" value="NZ_JBHLWI010000027.1"/>
</dbReference>
<dbReference type="SUPFAM" id="SSF51971">
    <property type="entry name" value="Nucleotide-binding domain"/>
    <property type="match status" value="1"/>
</dbReference>
<evidence type="ECO:0000256" key="2">
    <source>
        <dbReference type="ARBA" id="ARBA00023002"/>
    </source>
</evidence>
<dbReference type="InterPro" id="IPR051394">
    <property type="entry name" value="Glutamate_Synthase"/>
</dbReference>
<dbReference type="NCBIfam" id="TIGR01317">
    <property type="entry name" value="GOGAT_sm_gam"/>
    <property type="match status" value="1"/>
</dbReference>
<dbReference type="PANTHER" id="PTHR43100:SF1">
    <property type="entry name" value="GLUTAMATE SYNTHASE [NADPH] SMALL CHAIN"/>
    <property type="match status" value="1"/>
</dbReference>
<protein>
    <submittedName>
        <fullName evidence="6">Glutamate synthase subunit beta</fullName>
    </submittedName>
</protein>
<keyword evidence="3" id="KW-0314">Glutamate biosynthesis</keyword>
<evidence type="ECO:0000313" key="6">
    <source>
        <dbReference type="EMBL" id="MFC0262934.1"/>
    </source>
</evidence>
<feature type="domain" description="4Fe-4S ferredoxin-type" evidence="5">
    <location>
        <begin position="37"/>
        <end position="70"/>
    </location>
</feature>
<reference evidence="6 7" key="1">
    <citation type="submission" date="2024-09" db="EMBL/GenBank/DDBJ databases">
        <authorList>
            <person name="Sun Q."/>
            <person name="Mori K."/>
        </authorList>
    </citation>
    <scope>NUCLEOTIDE SEQUENCE [LARGE SCALE GENOMIC DNA]</scope>
    <source>
        <strain evidence="6 7">CCM 7650</strain>
    </source>
</reference>
<dbReference type="Proteomes" id="UP001589797">
    <property type="component" value="Unassembled WGS sequence"/>
</dbReference>
<dbReference type="InterPro" id="IPR006005">
    <property type="entry name" value="Glut_synth_ssu1"/>
</dbReference>
<dbReference type="InterPro" id="IPR036188">
    <property type="entry name" value="FAD/NAD-bd_sf"/>
</dbReference>
<gene>
    <name evidence="6" type="ORF">ACFFIP_09595</name>
</gene>
<dbReference type="PANTHER" id="PTHR43100">
    <property type="entry name" value="GLUTAMATE SYNTHASE [NADPH] SMALL CHAIN"/>
    <property type="match status" value="1"/>
</dbReference>
<evidence type="ECO:0000256" key="4">
    <source>
        <dbReference type="ARBA" id="ARBA00029440"/>
    </source>
</evidence>
<keyword evidence="7" id="KW-1185">Reference proteome</keyword>
<dbReference type="Gene3D" id="3.50.50.60">
    <property type="entry name" value="FAD/NAD(P)-binding domain"/>
    <property type="match status" value="2"/>
</dbReference>
<dbReference type="InterPro" id="IPR023753">
    <property type="entry name" value="FAD/NAD-binding_dom"/>
</dbReference>
<accession>A0ABV6FSU5</accession>
<dbReference type="Pfam" id="PF07992">
    <property type="entry name" value="Pyr_redox_2"/>
    <property type="match status" value="1"/>
</dbReference>
<evidence type="ECO:0000256" key="1">
    <source>
        <dbReference type="ARBA" id="ARBA00022605"/>
    </source>
</evidence>
<comment type="caution">
    <text evidence="6">The sequence shown here is derived from an EMBL/GenBank/DDBJ whole genome shotgun (WGS) entry which is preliminary data.</text>
</comment>
<dbReference type="InterPro" id="IPR028261">
    <property type="entry name" value="DPD_II"/>
</dbReference>
<dbReference type="EMBL" id="JBHLWI010000027">
    <property type="protein sequence ID" value="MFC0262934.1"/>
    <property type="molecule type" value="Genomic_DNA"/>
</dbReference>
<name>A0ABV6FSU5_9BACT</name>
<keyword evidence="1" id="KW-0028">Amino-acid biosynthesis</keyword>
<dbReference type="PROSITE" id="PS51379">
    <property type="entry name" value="4FE4S_FER_2"/>
    <property type="match status" value="1"/>
</dbReference>
<comment type="pathway">
    <text evidence="4">Amino-acid biosynthesis.</text>
</comment>
<dbReference type="Pfam" id="PF14691">
    <property type="entry name" value="Fer4_20"/>
    <property type="match status" value="1"/>
</dbReference>
<evidence type="ECO:0000313" key="7">
    <source>
        <dbReference type="Proteomes" id="UP001589797"/>
    </source>
</evidence>
<dbReference type="SUPFAM" id="SSF51905">
    <property type="entry name" value="FAD/NAD(P)-binding domain"/>
    <property type="match status" value="1"/>
</dbReference>
<dbReference type="SUPFAM" id="SSF46548">
    <property type="entry name" value="alpha-helical ferredoxin"/>
    <property type="match status" value="1"/>
</dbReference>
<organism evidence="6 7">
    <name type="scientific">Fontibacter flavus</name>
    <dbReference type="NCBI Taxonomy" id="654838"/>
    <lineage>
        <taxon>Bacteria</taxon>
        <taxon>Pseudomonadati</taxon>
        <taxon>Bacteroidota</taxon>
        <taxon>Cytophagia</taxon>
        <taxon>Cytophagales</taxon>
        <taxon>Cyclobacteriaceae</taxon>
        <taxon>Fontibacter</taxon>
    </lineage>
</organism>
<evidence type="ECO:0000256" key="3">
    <source>
        <dbReference type="ARBA" id="ARBA00023164"/>
    </source>
</evidence>
<dbReference type="PRINTS" id="PR00419">
    <property type="entry name" value="ADXRDTASE"/>
</dbReference>
<dbReference type="InterPro" id="IPR017896">
    <property type="entry name" value="4Fe4S_Fe-S-bd"/>
</dbReference>
<dbReference type="InterPro" id="IPR009051">
    <property type="entry name" value="Helical_ferredxn"/>
</dbReference>